<dbReference type="CDD" id="cd01317">
    <property type="entry name" value="DHOase_IIa"/>
    <property type="match status" value="1"/>
</dbReference>
<dbReference type="InterPro" id="IPR050138">
    <property type="entry name" value="DHOase/Allantoinase_Hydrolase"/>
</dbReference>
<dbReference type="GO" id="GO:0005737">
    <property type="term" value="C:cytoplasm"/>
    <property type="evidence" value="ECO:0007669"/>
    <property type="project" value="TreeGrafter"/>
</dbReference>
<keyword evidence="1" id="KW-0665">Pyrimidine biosynthesis</keyword>
<dbReference type="InterPro" id="IPR004722">
    <property type="entry name" value="DHOase"/>
</dbReference>
<dbReference type="GO" id="GO:0046872">
    <property type="term" value="F:metal ion binding"/>
    <property type="evidence" value="ECO:0007669"/>
    <property type="project" value="InterPro"/>
</dbReference>
<dbReference type="EC" id="3.5.2.3" evidence="3"/>
<protein>
    <submittedName>
        <fullName evidence="3">Dihydroorotase</fullName>
        <ecNumber evidence="3">3.5.2.3</ecNumber>
    </submittedName>
</protein>
<feature type="domain" description="Amidohydrolase-related" evidence="2">
    <location>
        <begin position="56"/>
        <end position="398"/>
    </location>
</feature>
<dbReference type="Proteomes" id="UP000176944">
    <property type="component" value="Chromosome"/>
</dbReference>
<evidence type="ECO:0000256" key="1">
    <source>
        <dbReference type="ARBA" id="ARBA00022975"/>
    </source>
</evidence>
<proteinExistence type="predicted"/>
<dbReference type="SUPFAM" id="SSF51338">
    <property type="entry name" value="Composite domain of metallo-dependent hydrolases"/>
    <property type="match status" value="1"/>
</dbReference>
<dbReference type="PANTHER" id="PTHR43668:SF2">
    <property type="entry name" value="ALLANTOINASE"/>
    <property type="match status" value="1"/>
</dbReference>
<dbReference type="NCBIfam" id="NF005614">
    <property type="entry name" value="PRK07369.1"/>
    <property type="match status" value="1"/>
</dbReference>
<dbReference type="AlphaFoldDB" id="A0A1D9G9Z3"/>
<dbReference type="SUPFAM" id="SSF51556">
    <property type="entry name" value="Metallo-dependent hydrolases"/>
    <property type="match status" value="1"/>
</dbReference>
<dbReference type="Gene3D" id="2.30.40.10">
    <property type="entry name" value="Urease, subunit C, domain 1"/>
    <property type="match status" value="1"/>
</dbReference>
<name>A0A1D9G9Z3_MOOP1</name>
<dbReference type="InterPro" id="IPR032466">
    <property type="entry name" value="Metal_Hydrolase"/>
</dbReference>
<evidence type="ECO:0000313" key="3">
    <source>
        <dbReference type="EMBL" id="AOY84459.1"/>
    </source>
</evidence>
<reference evidence="4" key="1">
    <citation type="submission" date="2016-10" db="EMBL/GenBank/DDBJ databases">
        <title>Comparative genomics uncovers the prolific and rare metabolic potential of the cyanobacterial genus Moorea.</title>
        <authorList>
            <person name="Leao T."/>
            <person name="Castelao G."/>
            <person name="Korobeynikov A."/>
            <person name="Monroe E.A."/>
            <person name="Podell S."/>
            <person name="Glukhov E."/>
            <person name="Allen E."/>
            <person name="Gerwick W.H."/>
            <person name="Gerwick L."/>
        </authorList>
    </citation>
    <scope>NUCLEOTIDE SEQUENCE [LARGE SCALE GENOMIC DNA]</scope>
    <source>
        <strain evidence="4">JHB</strain>
    </source>
</reference>
<evidence type="ECO:0000259" key="2">
    <source>
        <dbReference type="Pfam" id="PF01979"/>
    </source>
</evidence>
<organism evidence="3 4">
    <name type="scientific">Moorena producens (strain JHB)</name>
    <dbReference type="NCBI Taxonomy" id="1454205"/>
    <lineage>
        <taxon>Bacteria</taxon>
        <taxon>Bacillati</taxon>
        <taxon>Cyanobacteriota</taxon>
        <taxon>Cyanophyceae</taxon>
        <taxon>Coleofasciculales</taxon>
        <taxon>Coleofasciculaceae</taxon>
        <taxon>Moorena</taxon>
    </lineage>
</organism>
<keyword evidence="3" id="KW-0378">Hydrolase</keyword>
<dbReference type="GO" id="GO:0006145">
    <property type="term" value="P:purine nucleobase catabolic process"/>
    <property type="evidence" value="ECO:0007669"/>
    <property type="project" value="TreeGrafter"/>
</dbReference>
<dbReference type="GO" id="GO:0004038">
    <property type="term" value="F:allantoinase activity"/>
    <property type="evidence" value="ECO:0007669"/>
    <property type="project" value="TreeGrafter"/>
</dbReference>
<dbReference type="GO" id="GO:0006221">
    <property type="term" value="P:pyrimidine nucleotide biosynthetic process"/>
    <property type="evidence" value="ECO:0007669"/>
    <property type="project" value="UniProtKB-KW"/>
</dbReference>
<dbReference type="PANTHER" id="PTHR43668">
    <property type="entry name" value="ALLANTOINASE"/>
    <property type="match status" value="1"/>
</dbReference>
<evidence type="ECO:0000313" key="4">
    <source>
        <dbReference type="Proteomes" id="UP000176944"/>
    </source>
</evidence>
<accession>A0A1D9G9Z3</accession>
<dbReference type="NCBIfam" id="TIGR00857">
    <property type="entry name" value="pyrC_multi"/>
    <property type="match status" value="1"/>
</dbReference>
<dbReference type="InterPro" id="IPR011059">
    <property type="entry name" value="Metal-dep_hydrolase_composite"/>
</dbReference>
<dbReference type="Gene3D" id="3.20.20.140">
    <property type="entry name" value="Metal-dependent hydrolases"/>
    <property type="match status" value="1"/>
</dbReference>
<dbReference type="GO" id="GO:0004151">
    <property type="term" value="F:dihydroorotase activity"/>
    <property type="evidence" value="ECO:0007669"/>
    <property type="project" value="UniProtKB-EC"/>
</dbReference>
<dbReference type="EMBL" id="CP017708">
    <property type="protein sequence ID" value="AOY84459.1"/>
    <property type="molecule type" value="Genomic_DNA"/>
</dbReference>
<dbReference type="Pfam" id="PF01979">
    <property type="entry name" value="Amidohydro_1"/>
    <property type="match status" value="1"/>
</dbReference>
<dbReference type="InterPro" id="IPR006680">
    <property type="entry name" value="Amidohydro-rel"/>
</dbReference>
<gene>
    <name evidence="3" type="ORF">BJP36_01455</name>
</gene>
<sequence length="434" mass="46370">MNSKLLQQVRVLDPVSGIDQVADVLITDGVITAVETHIKEISGDTVVQDCQGHILGPGLVDLYSHSGAPGHEQRETWSSLLAAAANGGFTRLAILPDTKPPLDNAAVLAQRQELQNSPYLTLPPSSPQLYHWGAFTIGLEGEQMTELVELALGGVVGFTDEGPLCNLALVRRLLEYLQPLGKPVALWACDPKLANGGVMREGIQSIGLGLPGNPAIAESSAIAALLEVVATTGTPVHLMRISTSRAVQLIESAKAAGLPVTASTTWMHLLLNTENLSSYNSNLRLEPPLGNPVDQAALIRGVREGIIDAIAIDHAPYTYEEKTVAFAEAPPGVIGLELALPLLWHTLVETGDWSALELWKSLSTNPAICLQQDPPSTAPGQSAELVLFNPQSPWIVHQKNLKSLSSNTPWLGQELIGRVVQTWCPASEASVKYK</sequence>